<evidence type="ECO:0000313" key="2">
    <source>
        <dbReference type="EMBL" id="CDM66650.1"/>
    </source>
</evidence>
<evidence type="ECO:0000256" key="1">
    <source>
        <dbReference type="SAM" id="Coils"/>
    </source>
</evidence>
<gene>
    <name evidence="2" type="ORF">PYK22_02683</name>
</gene>
<keyword evidence="3" id="KW-1185">Reference proteome</keyword>
<dbReference type="STRING" id="454194.PYK22_02683"/>
<dbReference type="AlphaFoldDB" id="A0A0B6X2Y3"/>
<sequence length="53" mass="6410">MSNEYIWETFDTLFKTLHRQGRRVAELEARVGDLERRLREMVERARSETERAA</sequence>
<reference evidence="2 3" key="1">
    <citation type="submission" date="2013-12" db="EMBL/GenBank/DDBJ databases">
        <authorList>
            <person name="Stott M."/>
        </authorList>
    </citation>
    <scope>NUCLEOTIDE SEQUENCE [LARGE SCALE GENOMIC DNA]</scope>
    <source>
        <strain evidence="2 3">K22</strain>
    </source>
</reference>
<accession>A0A0B6X2Y3</accession>
<name>A0A0B6X2Y3_9BACT</name>
<reference evidence="2 3" key="2">
    <citation type="submission" date="2015-01" db="EMBL/GenBank/DDBJ databases">
        <title>Complete genome sequence of Pyrinomonas methylaliphatogenes type strain K22T.</title>
        <authorList>
            <person name="Lee K.C.Y."/>
            <person name="Power J.F."/>
            <person name="Dunfield P.F."/>
            <person name="Morgan X.C."/>
            <person name="Huttenhower C."/>
            <person name="Stott M.B."/>
        </authorList>
    </citation>
    <scope>NUCLEOTIDE SEQUENCE [LARGE SCALE GENOMIC DNA]</scope>
    <source>
        <strain evidence="2 3">K22</strain>
    </source>
</reference>
<dbReference type="EMBL" id="CBXV010000008">
    <property type="protein sequence ID" value="CDM66650.1"/>
    <property type="molecule type" value="Genomic_DNA"/>
</dbReference>
<dbReference type="Proteomes" id="UP000031518">
    <property type="component" value="Unassembled WGS sequence"/>
</dbReference>
<organism evidence="2 3">
    <name type="scientific">Pyrinomonas methylaliphatogenes</name>
    <dbReference type="NCBI Taxonomy" id="454194"/>
    <lineage>
        <taxon>Bacteria</taxon>
        <taxon>Pseudomonadati</taxon>
        <taxon>Acidobacteriota</taxon>
        <taxon>Blastocatellia</taxon>
        <taxon>Blastocatellales</taxon>
        <taxon>Pyrinomonadaceae</taxon>
        <taxon>Pyrinomonas</taxon>
    </lineage>
</organism>
<dbReference type="RefSeq" id="WP_157770881.1">
    <property type="nucleotide sequence ID" value="NZ_CBXV010000008.1"/>
</dbReference>
<proteinExistence type="predicted"/>
<evidence type="ECO:0000313" key="3">
    <source>
        <dbReference type="Proteomes" id="UP000031518"/>
    </source>
</evidence>
<feature type="coiled-coil region" evidence="1">
    <location>
        <begin position="17"/>
        <end position="51"/>
    </location>
</feature>
<keyword evidence="1" id="KW-0175">Coiled coil</keyword>
<protein>
    <submittedName>
        <fullName evidence="2">Uncharacterized protein</fullName>
    </submittedName>
</protein>